<feature type="region of interest" description="Disordered" evidence="1">
    <location>
        <begin position="1"/>
        <end position="54"/>
    </location>
</feature>
<name>A0A2P4ZI50_9HYPO</name>
<feature type="compositionally biased region" description="Polar residues" evidence="1">
    <location>
        <begin position="33"/>
        <end position="53"/>
    </location>
</feature>
<gene>
    <name evidence="2" type="ORF">TGAM01_v207304</name>
</gene>
<dbReference type="AlphaFoldDB" id="A0A2P4ZI50"/>
<evidence type="ECO:0000256" key="1">
    <source>
        <dbReference type="SAM" id="MobiDB-lite"/>
    </source>
</evidence>
<keyword evidence="3" id="KW-1185">Reference proteome</keyword>
<organism evidence="2 3">
    <name type="scientific">Trichoderma gamsii</name>
    <dbReference type="NCBI Taxonomy" id="398673"/>
    <lineage>
        <taxon>Eukaryota</taxon>
        <taxon>Fungi</taxon>
        <taxon>Dikarya</taxon>
        <taxon>Ascomycota</taxon>
        <taxon>Pezizomycotina</taxon>
        <taxon>Sordariomycetes</taxon>
        <taxon>Hypocreomycetidae</taxon>
        <taxon>Hypocreales</taxon>
        <taxon>Hypocreaceae</taxon>
        <taxon>Trichoderma</taxon>
    </lineage>
</organism>
<feature type="compositionally biased region" description="Low complexity" evidence="1">
    <location>
        <begin position="1"/>
        <end position="14"/>
    </location>
</feature>
<accession>A0A2P4ZI50</accession>
<reference evidence="2 3" key="1">
    <citation type="journal article" date="2016" name="Genome Announc.">
        <title>Draft Whole-Genome Sequence of Trichoderma gamsii T6085, a Promising Biocontrol Agent of Fusarium Head Blight on Wheat.</title>
        <authorList>
            <person name="Baroncelli R."/>
            <person name="Zapparata A."/>
            <person name="Piaggeschi G."/>
            <person name="Sarrocco S."/>
            <person name="Vannacci G."/>
        </authorList>
    </citation>
    <scope>NUCLEOTIDE SEQUENCE [LARGE SCALE GENOMIC DNA]</scope>
    <source>
        <strain evidence="2 3">T6085</strain>
    </source>
</reference>
<dbReference type="Proteomes" id="UP000054821">
    <property type="component" value="Unassembled WGS sequence"/>
</dbReference>
<evidence type="ECO:0000313" key="2">
    <source>
        <dbReference type="EMBL" id="PON23976.1"/>
    </source>
</evidence>
<dbReference type="GeneID" id="29983714"/>
<dbReference type="RefSeq" id="XP_018663004.1">
    <property type="nucleotide sequence ID" value="XM_018803631.1"/>
</dbReference>
<protein>
    <submittedName>
        <fullName evidence="2">Uncharacterized protein</fullName>
    </submittedName>
</protein>
<proteinExistence type="predicted"/>
<evidence type="ECO:0000313" key="3">
    <source>
        <dbReference type="Proteomes" id="UP000054821"/>
    </source>
</evidence>
<dbReference type="EMBL" id="JPDN02000026">
    <property type="protein sequence ID" value="PON23976.1"/>
    <property type="molecule type" value="Genomic_DNA"/>
</dbReference>
<comment type="caution">
    <text evidence="2">The sequence shown here is derived from an EMBL/GenBank/DDBJ whole genome shotgun (WGS) entry which is preliminary data.</text>
</comment>
<sequence>MNNPEQTQNPTPNQGSTRRRSSGFMPAFEGLSQHHQNANNSARRQSMTDQQSKPGIFGQLFHRLVHPSLRPSLCLYLV</sequence>